<dbReference type="KEGG" id="tvr:TVD_12010"/>
<comment type="cofactor">
    <cofactor evidence="9">
        <name>Mg(2+)</name>
        <dbReference type="ChEBI" id="CHEBI:18420"/>
    </cofactor>
</comment>
<keyword evidence="9" id="KW-0460">Magnesium</keyword>
<protein>
    <recommendedName>
        <fullName evidence="9">UDP-N-acetylmuramate--L-alanyl-gamma-D-glutamyl-meso-2,6-diaminoheptandioate ligase</fullName>
        <ecNumber evidence="9">6.3.2.45</ecNumber>
    </recommendedName>
    <alternativeName>
        <fullName evidence="9">Murein peptide ligase</fullName>
    </alternativeName>
    <alternativeName>
        <fullName evidence="9">UDP-N-acetylmuramate:L-alanyl-gamma-D-glutamyl-meso-diaminopimelate ligase</fullName>
    </alternativeName>
</protein>
<evidence type="ECO:0000256" key="9">
    <source>
        <dbReference type="HAMAP-Rule" id="MF_02020"/>
    </source>
</evidence>
<dbReference type="GO" id="GO:0008360">
    <property type="term" value="P:regulation of cell shape"/>
    <property type="evidence" value="ECO:0007669"/>
    <property type="project" value="UniProtKB-KW"/>
</dbReference>
<dbReference type="GO" id="GO:0071555">
    <property type="term" value="P:cell wall organization"/>
    <property type="evidence" value="ECO:0007669"/>
    <property type="project" value="UniProtKB-KW"/>
</dbReference>
<dbReference type="SUPFAM" id="SSF53244">
    <property type="entry name" value="MurD-like peptide ligases, peptide-binding domain"/>
    <property type="match status" value="1"/>
</dbReference>
<dbReference type="InterPro" id="IPR036615">
    <property type="entry name" value="Mur_ligase_C_dom_sf"/>
</dbReference>
<evidence type="ECO:0000256" key="4">
    <source>
        <dbReference type="ARBA" id="ARBA00022840"/>
    </source>
</evidence>
<dbReference type="Gene3D" id="3.40.50.720">
    <property type="entry name" value="NAD(P)-binding Rossmann-like Domain"/>
    <property type="match status" value="1"/>
</dbReference>
<gene>
    <name evidence="9" type="primary">mpl</name>
    <name evidence="13" type="ORF">TVD_12010</name>
</gene>
<comment type="catalytic activity">
    <reaction evidence="9">
        <text>UDP-N-acetyl-alpha-D-muramate + L-alanyl-gamma-D-glutamyl-meso-2,6-diaminopimelate + ATP = UDP-N-acetyl-alpha-D-muramoyl-L-alanyl-gamma-D-glutamyl-meso-2,6-diaminopimelate + ADP + phosphate + H(+)</text>
        <dbReference type="Rhea" id="RHEA:29563"/>
        <dbReference type="ChEBI" id="CHEBI:15378"/>
        <dbReference type="ChEBI" id="CHEBI:30616"/>
        <dbReference type="ChEBI" id="CHEBI:43474"/>
        <dbReference type="ChEBI" id="CHEBI:61401"/>
        <dbReference type="ChEBI" id="CHEBI:70757"/>
        <dbReference type="ChEBI" id="CHEBI:83905"/>
        <dbReference type="ChEBI" id="CHEBI:456216"/>
        <dbReference type="EC" id="6.3.2.45"/>
    </reaction>
</comment>
<dbReference type="RefSeq" id="WP_047251691.1">
    <property type="nucleotide sequence ID" value="NZ_CP011367.1"/>
</dbReference>
<dbReference type="AlphaFoldDB" id="A0A0G3G458"/>
<keyword evidence="6 9" id="KW-0573">Peptidoglycan synthesis</keyword>
<evidence type="ECO:0000256" key="7">
    <source>
        <dbReference type="ARBA" id="ARBA00023306"/>
    </source>
</evidence>
<keyword evidence="4 9" id="KW-0067">ATP-binding</keyword>
<dbReference type="InterPro" id="IPR013221">
    <property type="entry name" value="Mur_ligase_cen"/>
</dbReference>
<evidence type="ECO:0000313" key="14">
    <source>
        <dbReference type="Proteomes" id="UP000064201"/>
    </source>
</evidence>
<keyword evidence="2 9" id="KW-0132">Cell division</keyword>
<dbReference type="UniPathway" id="UPA00544"/>
<keyword evidence="1 9" id="KW-0436">Ligase</keyword>
<comment type="pathway">
    <text evidence="9">Cell wall biogenesis; peptidoglycan recycling.</text>
</comment>
<feature type="domain" description="Mur ligase central" evidence="12">
    <location>
        <begin position="110"/>
        <end position="302"/>
    </location>
</feature>
<dbReference type="Pfam" id="PF08245">
    <property type="entry name" value="Mur_ligase_M"/>
    <property type="match status" value="1"/>
</dbReference>
<dbReference type="HAMAP" id="MF_02020">
    <property type="entry name" value="Mpl"/>
    <property type="match status" value="1"/>
</dbReference>
<dbReference type="STRING" id="106634.TVD_12010"/>
<dbReference type="PANTHER" id="PTHR43445:SF5">
    <property type="entry name" value="UDP-N-ACETYLMURAMATE--L-ALANYL-GAMMA-D-GLUTAMYL-MESO-2,6-DIAMINOHEPTANDIOATE LIGASE"/>
    <property type="match status" value="1"/>
</dbReference>
<evidence type="ECO:0000259" key="10">
    <source>
        <dbReference type="Pfam" id="PF01225"/>
    </source>
</evidence>
<dbReference type="PANTHER" id="PTHR43445">
    <property type="entry name" value="UDP-N-ACETYLMURAMATE--L-ALANINE LIGASE-RELATED"/>
    <property type="match status" value="1"/>
</dbReference>
<dbReference type="Pfam" id="PF02875">
    <property type="entry name" value="Mur_ligase_C"/>
    <property type="match status" value="1"/>
</dbReference>
<dbReference type="EMBL" id="CP011367">
    <property type="protein sequence ID" value="AKJ96033.1"/>
    <property type="molecule type" value="Genomic_DNA"/>
</dbReference>
<accession>A0A0G3G458</accession>
<dbReference type="InterPro" id="IPR000713">
    <property type="entry name" value="Mur_ligase_N"/>
</dbReference>
<dbReference type="GO" id="GO:0106418">
    <property type="term" value="F:UDP-N-acetylmuramate-L-alanyl-gamma-D-glutamyl-meso-2,6-diaminoheptanedioate ligase activity"/>
    <property type="evidence" value="ECO:0007669"/>
    <property type="project" value="UniProtKB-EC"/>
</dbReference>
<dbReference type="Proteomes" id="UP000064201">
    <property type="component" value="Chromosome"/>
</dbReference>
<evidence type="ECO:0000256" key="5">
    <source>
        <dbReference type="ARBA" id="ARBA00022960"/>
    </source>
</evidence>
<keyword evidence="14" id="KW-1185">Reference proteome</keyword>
<keyword evidence="5 9" id="KW-0133">Cell shape</keyword>
<dbReference type="SUPFAM" id="SSF53623">
    <property type="entry name" value="MurD-like peptide ligases, catalytic domain"/>
    <property type="match status" value="1"/>
</dbReference>
<dbReference type="InterPro" id="IPR004101">
    <property type="entry name" value="Mur_ligase_C"/>
</dbReference>
<dbReference type="SUPFAM" id="SSF51984">
    <property type="entry name" value="MurCD N-terminal domain"/>
    <property type="match status" value="1"/>
</dbReference>
<dbReference type="OrthoDB" id="9804126at2"/>
<feature type="domain" description="Mur ligase N-terminal catalytic" evidence="10">
    <location>
        <begin position="6"/>
        <end position="103"/>
    </location>
</feature>
<proteinExistence type="inferred from homology"/>
<evidence type="ECO:0000259" key="12">
    <source>
        <dbReference type="Pfam" id="PF08245"/>
    </source>
</evidence>
<dbReference type="InterPro" id="IPR005757">
    <property type="entry name" value="Mpl"/>
</dbReference>
<dbReference type="EC" id="6.3.2.45" evidence="9"/>
<dbReference type="GO" id="GO:0005524">
    <property type="term" value="F:ATP binding"/>
    <property type="evidence" value="ECO:0007669"/>
    <property type="project" value="UniProtKB-UniRule"/>
</dbReference>
<evidence type="ECO:0000256" key="1">
    <source>
        <dbReference type="ARBA" id="ARBA00022598"/>
    </source>
</evidence>
<dbReference type="GO" id="GO:0051301">
    <property type="term" value="P:cell division"/>
    <property type="evidence" value="ECO:0007669"/>
    <property type="project" value="UniProtKB-KW"/>
</dbReference>
<dbReference type="GO" id="GO:0009252">
    <property type="term" value="P:peptidoglycan biosynthetic process"/>
    <property type="evidence" value="ECO:0007669"/>
    <property type="project" value="UniProtKB-UniRule"/>
</dbReference>
<evidence type="ECO:0000259" key="11">
    <source>
        <dbReference type="Pfam" id="PF02875"/>
    </source>
</evidence>
<organism evidence="13 14">
    <name type="scientific">Thioalkalivibrio versutus</name>
    <dbReference type="NCBI Taxonomy" id="106634"/>
    <lineage>
        <taxon>Bacteria</taxon>
        <taxon>Pseudomonadati</taxon>
        <taxon>Pseudomonadota</taxon>
        <taxon>Gammaproteobacteria</taxon>
        <taxon>Chromatiales</taxon>
        <taxon>Ectothiorhodospiraceae</taxon>
        <taxon>Thioalkalivibrio</taxon>
    </lineage>
</organism>
<evidence type="ECO:0000256" key="3">
    <source>
        <dbReference type="ARBA" id="ARBA00022741"/>
    </source>
</evidence>
<dbReference type="Pfam" id="PF01225">
    <property type="entry name" value="Mur_ligase"/>
    <property type="match status" value="1"/>
</dbReference>
<dbReference type="NCBIfam" id="TIGR01081">
    <property type="entry name" value="mpl"/>
    <property type="match status" value="1"/>
</dbReference>
<evidence type="ECO:0000256" key="2">
    <source>
        <dbReference type="ARBA" id="ARBA00022618"/>
    </source>
</evidence>
<dbReference type="Gene3D" id="3.40.1190.10">
    <property type="entry name" value="Mur-like, catalytic domain"/>
    <property type="match status" value="1"/>
</dbReference>
<keyword evidence="3 9" id="KW-0547">Nucleotide-binding</keyword>
<comment type="function">
    <text evidence="9">Reutilizes the intact tripeptide L-alanyl-gamma-D-glutamyl-meso-diaminopimelate by linking it to UDP-N-acetylmuramate.</text>
</comment>
<dbReference type="InterPro" id="IPR050061">
    <property type="entry name" value="MurCDEF_pg_biosynth"/>
</dbReference>
<evidence type="ECO:0000313" key="13">
    <source>
        <dbReference type="EMBL" id="AKJ96033.1"/>
    </source>
</evidence>
<keyword evidence="7 9" id="KW-0131">Cell cycle</keyword>
<evidence type="ECO:0000256" key="6">
    <source>
        <dbReference type="ARBA" id="ARBA00022984"/>
    </source>
</evidence>
<feature type="domain" description="Mur ligase C-terminal" evidence="11">
    <location>
        <begin position="324"/>
        <end position="447"/>
    </location>
</feature>
<sequence length="465" mass="49811">MTGGQLHVLGIGGTFMGGLAQLARAQGYAVTGSDQKLYPPMSDQLEKAGIAYHEGYDPDTLPDAGPVVVGNVMRRGMPVVEALLDRGLDYTSGPQWLAEHILRDRWVLAVAGTHGKTTTASMLAWILEYAGLSPGFLIGGVPGNFGVSARLGDAPFFVIEADEYDSAFFDKRAKFVHYRPRTLVLNNLEFDHADIYPDLSAIERQFHHLVRTVPGQGRILMPAGDAALERVLEMGCWTPVERLATDPEGDTGNATPALAARALNPEASVFEVLADGVAQGRVEWSLTGRHNLANALAALAAARHAGVPLATGLAAMPAFRGVRRRQELRAEIDGIRVIDDFAHHPTAIRLTLEGLRGQVAPGGRLVAILEPRSNTMRMGVHAEALGTALAQADAVHLYHAPEIDWSTEGLQQQLGEHLSVARDIESLLQGILATVRSGDTLVIMSNGGFDGLHLRLIDALQGTPA</sequence>
<dbReference type="GO" id="GO:0009254">
    <property type="term" value="P:peptidoglycan turnover"/>
    <property type="evidence" value="ECO:0007669"/>
    <property type="project" value="UniProtKB-UniRule"/>
</dbReference>
<evidence type="ECO:0000256" key="8">
    <source>
        <dbReference type="ARBA" id="ARBA00023316"/>
    </source>
</evidence>
<name>A0A0G3G458_9GAMM</name>
<reference evidence="13 14" key="1">
    <citation type="submission" date="2015-04" db="EMBL/GenBank/DDBJ databases">
        <title>Complete Sequence for the Genome of the Thioalkalivibrio versutus D301.</title>
        <authorList>
            <person name="Mu T."/>
            <person name="Zhou J."/>
            <person name="Xu X."/>
        </authorList>
    </citation>
    <scope>NUCLEOTIDE SEQUENCE [LARGE SCALE GENOMIC DNA]</scope>
    <source>
        <strain evidence="13 14">D301</strain>
    </source>
</reference>
<dbReference type="Gene3D" id="3.90.190.20">
    <property type="entry name" value="Mur ligase, C-terminal domain"/>
    <property type="match status" value="1"/>
</dbReference>
<comment type="similarity">
    <text evidence="9">Belongs to the MurCDEF family. Mpl subfamily.</text>
</comment>
<feature type="binding site" evidence="9">
    <location>
        <begin position="112"/>
        <end position="118"/>
    </location>
    <ligand>
        <name>ATP</name>
        <dbReference type="ChEBI" id="CHEBI:30616"/>
    </ligand>
</feature>
<keyword evidence="8 9" id="KW-0961">Cell wall biogenesis/degradation</keyword>
<dbReference type="InterPro" id="IPR036565">
    <property type="entry name" value="Mur-like_cat_sf"/>
</dbReference>
<dbReference type="PATRIC" id="fig|106634.4.peg.2448"/>